<evidence type="ECO:0000256" key="2">
    <source>
        <dbReference type="ARBA" id="ARBA00022692"/>
    </source>
</evidence>
<dbReference type="GO" id="GO:0009522">
    <property type="term" value="C:photosystem I"/>
    <property type="evidence" value="ECO:0007669"/>
    <property type="project" value="UniProtKB-KW"/>
</dbReference>
<geneLocation type="chloroplast" evidence="8"/>
<dbReference type="SUPFAM" id="SSF81548">
    <property type="entry name" value="Subunit XII of photosystem I reaction centre, PsaM"/>
    <property type="match status" value="1"/>
</dbReference>
<dbReference type="GO" id="GO:0009535">
    <property type="term" value="C:chloroplast thylakoid membrane"/>
    <property type="evidence" value="ECO:0007669"/>
    <property type="project" value="UniProtKB-SubCell"/>
</dbReference>
<evidence type="ECO:0000256" key="3">
    <source>
        <dbReference type="ARBA" id="ARBA00022836"/>
    </source>
</evidence>
<keyword evidence="5 7" id="KW-0793">Thylakoid</keyword>
<accession>A0A097KK62</accession>
<dbReference type="GO" id="GO:0015979">
    <property type="term" value="P:photosynthesis"/>
    <property type="evidence" value="ECO:0007669"/>
    <property type="project" value="UniProtKB-UniRule"/>
</dbReference>
<dbReference type="InterPro" id="IPR037279">
    <property type="entry name" value="PSI_PsaM_sf"/>
</dbReference>
<evidence type="ECO:0000256" key="4">
    <source>
        <dbReference type="ARBA" id="ARBA00022989"/>
    </source>
</evidence>
<dbReference type="Pfam" id="PF07465">
    <property type="entry name" value="PsaM"/>
    <property type="match status" value="1"/>
</dbReference>
<comment type="similarity">
    <text evidence="7">Belongs to the PsaM family.</text>
</comment>
<dbReference type="EMBL" id="KM462863">
    <property type="protein sequence ID" value="AIT93576.1"/>
    <property type="molecule type" value="Genomic_DNA"/>
</dbReference>
<evidence type="ECO:0000256" key="1">
    <source>
        <dbReference type="ARBA" id="ARBA00022531"/>
    </source>
</evidence>
<keyword evidence="8" id="KW-0150">Chloroplast</keyword>
<reference evidence="8" key="1">
    <citation type="journal article" date="2014" name="BMC Evol. Biol.">
        <title>Chloroplast phylogenomic analysis resolves deep-level relationships within the green algal class Trebouxiophyceae.</title>
        <authorList>
            <person name="Lemieux C."/>
            <person name="Otis C."/>
            <person name="Turmel M."/>
        </authorList>
    </citation>
    <scope>NUCLEOTIDE SEQUENCE</scope>
</reference>
<dbReference type="RefSeq" id="YP_009104970.1">
    <property type="nucleotide sequence ID" value="NC_025526.1"/>
</dbReference>
<proteinExistence type="inferred from homology"/>
<evidence type="ECO:0000313" key="8">
    <source>
        <dbReference type="EMBL" id="AIT93576.1"/>
    </source>
</evidence>
<keyword evidence="1 7" id="KW-0602">Photosynthesis</keyword>
<evidence type="ECO:0000256" key="6">
    <source>
        <dbReference type="ARBA" id="ARBA00023136"/>
    </source>
</evidence>
<dbReference type="InterPro" id="IPR010010">
    <property type="entry name" value="PSI_PsaM"/>
</dbReference>
<dbReference type="NCBIfam" id="TIGR03053">
    <property type="entry name" value="PS_I_psaM"/>
    <property type="match status" value="1"/>
</dbReference>
<keyword evidence="8" id="KW-0934">Plastid</keyword>
<evidence type="ECO:0000256" key="5">
    <source>
        <dbReference type="ARBA" id="ARBA00023078"/>
    </source>
</evidence>
<keyword evidence="3 7" id="KW-0603">Photosystem I</keyword>
<keyword evidence="4 7" id="KW-1133">Transmembrane helix</keyword>
<dbReference type="GeneID" id="22158593"/>
<evidence type="ECO:0000256" key="7">
    <source>
        <dbReference type="HAMAP-Rule" id="MF_00828"/>
    </source>
</evidence>
<dbReference type="HAMAP" id="MF_00828">
    <property type="entry name" value="PSI_PsaM"/>
    <property type="match status" value="1"/>
</dbReference>
<name>A0A097KK62_9CHLO</name>
<dbReference type="AlphaFoldDB" id="A0A097KK62"/>
<protein>
    <recommendedName>
        <fullName evidence="7">Photosystem I reaction center subunit XII</fullName>
    </recommendedName>
    <alternativeName>
        <fullName evidence="7">PSI-M</fullName>
    </alternativeName>
</protein>
<keyword evidence="2 7" id="KW-0812">Transmembrane</keyword>
<feature type="transmembrane region" description="Helical" evidence="7">
    <location>
        <begin position="6"/>
        <end position="27"/>
    </location>
</feature>
<sequence>MPLSDSEIFIALFAALITGVLAVRLGIELARPATR</sequence>
<gene>
    <name evidence="7 8" type="primary">psaM</name>
</gene>
<organism evidence="8">
    <name type="scientific">Watanabea reniformis</name>
    <dbReference type="NCBI Taxonomy" id="191674"/>
    <lineage>
        <taxon>Eukaryota</taxon>
        <taxon>Viridiplantae</taxon>
        <taxon>Chlorophyta</taxon>
        <taxon>core chlorophytes</taxon>
        <taxon>Trebouxiophyceae</taxon>
        <taxon>Watanabeales</taxon>
        <taxon>Watanabeaceae</taxon>
        <taxon>Watanabea</taxon>
    </lineage>
</organism>
<keyword evidence="6 7" id="KW-0472">Membrane</keyword>
<comment type="subcellular location">
    <subcellularLocation>
        <location evidence="7">Plastid</location>
        <location evidence="7">Chloroplast thylakoid membrane</location>
        <topology evidence="7">Single-pass membrane protein</topology>
    </subcellularLocation>
</comment>